<name>A0ABP7ZM33_9MICO</name>
<keyword evidence="2" id="KW-1185">Reference proteome</keyword>
<dbReference type="EMBL" id="BAABBV010000001">
    <property type="protein sequence ID" value="GAA4163861.1"/>
    <property type="molecule type" value="Genomic_DNA"/>
</dbReference>
<evidence type="ECO:0000313" key="1">
    <source>
        <dbReference type="EMBL" id="GAA4163861.1"/>
    </source>
</evidence>
<dbReference type="InterPro" id="IPR036913">
    <property type="entry name" value="YegP-like_sf"/>
</dbReference>
<dbReference type="SUPFAM" id="SSF160113">
    <property type="entry name" value="YegP-like"/>
    <property type="match status" value="2"/>
</dbReference>
<protein>
    <recommendedName>
        <fullName evidence="3">DUF1508 domain-containing protein</fullName>
    </recommendedName>
</protein>
<reference evidence="1" key="2">
    <citation type="submission" date="2023-12" db="EMBL/GenBank/DDBJ databases">
        <authorList>
            <person name="Sun Q."/>
            <person name="Inoue M."/>
        </authorList>
    </citation>
    <scope>NUCLEOTIDE SEQUENCE</scope>
    <source>
        <strain evidence="1">JCM 17590</strain>
    </source>
</reference>
<evidence type="ECO:0008006" key="3">
    <source>
        <dbReference type="Google" id="ProtNLM"/>
    </source>
</evidence>
<proteinExistence type="predicted"/>
<comment type="caution">
    <text evidence="1">The sequence shown here is derived from an EMBL/GenBank/DDBJ whole genome shotgun (WGS) entry which is preliminary data.</text>
</comment>
<reference evidence="1" key="1">
    <citation type="journal article" date="2014" name="Int. J. Syst. Evol. Microbiol.">
        <title>Complete genome of a new Firmicutes species belonging to the dominant human colonic microbiota ('Ruminococcus bicirculans') reveals two chromosomes and a selective capacity to utilize plant glucans.</title>
        <authorList>
            <consortium name="NISC Comparative Sequencing Program"/>
            <person name="Wegmann U."/>
            <person name="Louis P."/>
            <person name="Goesmann A."/>
            <person name="Henrissat B."/>
            <person name="Duncan S.H."/>
            <person name="Flint H.J."/>
        </authorList>
    </citation>
    <scope>NUCLEOTIDE SEQUENCE</scope>
    <source>
        <strain evidence="1">JCM 17590</strain>
    </source>
</reference>
<evidence type="ECO:0000313" key="2">
    <source>
        <dbReference type="Proteomes" id="UP001415169"/>
    </source>
</evidence>
<gene>
    <name evidence="1" type="ORF">GCM10022286_24930</name>
</gene>
<sequence length="129" mass="14134">MFEFCAALRGDTSGSCFKEERNMAWRFVVSANTPGNYSWHLYSANNQQVAWAGESFASKYNADRAANAFKAGASSARYEIYTDAGGKYRWRAWRSSDKVAASGESFASEDSARRAAENVRMNAGSATAP</sequence>
<dbReference type="Proteomes" id="UP001415169">
    <property type="component" value="Unassembled WGS sequence"/>
</dbReference>
<dbReference type="Gene3D" id="2.30.29.80">
    <property type="match status" value="1"/>
</dbReference>
<accession>A0ABP7ZM33</accession>
<organism evidence="1 2">
    <name type="scientific">Gryllotalpicola daejeonensis</name>
    <dbReference type="NCBI Taxonomy" id="993087"/>
    <lineage>
        <taxon>Bacteria</taxon>
        <taxon>Bacillati</taxon>
        <taxon>Actinomycetota</taxon>
        <taxon>Actinomycetes</taxon>
        <taxon>Micrococcales</taxon>
        <taxon>Microbacteriaceae</taxon>
        <taxon>Gryllotalpicola</taxon>
    </lineage>
</organism>